<dbReference type="SUPFAM" id="SSF52374">
    <property type="entry name" value="Nucleotidylyl transferase"/>
    <property type="match status" value="1"/>
</dbReference>
<feature type="domain" description="Aminoacyl-tRNA synthetase class I anticodon-binding" evidence="11">
    <location>
        <begin position="446"/>
        <end position="523"/>
    </location>
</feature>
<dbReference type="HAMAP" id="MF_00177">
    <property type="entry name" value="Lys_tRNA_synth_class1"/>
    <property type="match status" value="1"/>
</dbReference>
<comment type="caution">
    <text evidence="10">Lacks conserved residue(s) required for the propagation of feature annotation.</text>
</comment>
<dbReference type="GO" id="GO:0000049">
    <property type="term" value="F:tRNA binding"/>
    <property type="evidence" value="ECO:0007669"/>
    <property type="project" value="InterPro"/>
</dbReference>
<evidence type="ECO:0000313" key="12">
    <source>
        <dbReference type="EMBL" id="AIF69922.1"/>
    </source>
</evidence>
<dbReference type="CDD" id="cd00674">
    <property type="entry name" value="LysRS_core_class_I"/>
    <property type="match status" value="1"/>
</dbReference>
<evidence type="ECO:0000256" key="2">
    <source>
        <dbReference type="ARBA" id="ARBA00005594"/>
    </source>
</evidence>
<comment type="catalytic activity">
    <reaction evidence="9 10">
        <text>tRNA(Lys) + L-lysine + ATP = L-lysyl-tRNA(Lys) + AMP + diphosphate</text>
        <dbReference type="Rhea" id="RHEA:20792"/>
        <dbReference type="Rhea" id="RHEA-COMP:9696"/>
        <dbReference type="Rhea" id="RHEA-COMP:9697"/>
        <dbReference type="ChEBI" id="CHEBI:30616"/>
        <dbReference type="ChEBI" id="CHEBI:32551"/>
        <dbReference type="ChEBI" id="CHEBI:33019"/>
        <dbReference type="ChEBI" id="CHEBI:78442"/>
        <dbReference type="ChEBI" id="CHEBI:78529"/>
        <dbReference type="ChEBI" id="CHEBI:456215"/>
        <dbReference type="EC" id="6.1.1.6"/>
    </reaction>
</comment>
<dbReference type="EC" id="6.1.1.6" evidence="10"/>
<dbReference type="Pfam" id="PF01921">
    <property type="entry name" value="tRNA-synt_1f"/>
    <property type="match status" value="1"/>
</dbReference>
<keyword evidence="6 10" id="KW-0067">ATP-binding</keyword>
<accession>A0A075LV99</accession>
<dbReference type="InterPro" id="IPR002904">
    <property type="entry name" value="Lys-tRNA-ligase"/>
</dbReference>
<keyword evidence="8 10" id="KW-0030">Aminoacyl-tRNA synthetase</keyword>
<dbReference type="InterPro" id="IPR020751">
    <property type="entry name" value="aa-tRNA-synth_I_codon-bd_sub2"/>
</dbReference>
<evidence type="ECO:0000256" key="1">
    <source>
        <dbReference type="ARBA" id="ARBA00004496"/>
    </source>
</evidence>
<dbReference type="Gene3D" id="6.10.20.10">
    <property type="entry name" value="Lysine tRNA ligase, stem contact fold domain"/>
    <property type="match status" value="1"/>
</dbReference>
<dbReference type="InterPro" id="IPR014729">
    <property type="entry name" value="Rossmann-like_a/b/a_fold"/>
</dbReference>
<comment type="subcellular location">
    <subcellularLocation>
        <location evidence="1 10">Cytoplasm</location>
    </subcellularLocation>
</comment>
<reference evidence="13" key="1">
    <citation type="submission" date="2013-06" db="EMBL/GenBank/DDBJ databases">
        <title>Complete Genome Sequence of Hyperthermophilic Palaeococcus pacificus DY20341T, Isolated from a Deep-Sea Hydrothermal Sediments.</title>
        <authorList>
            <person name="Zeng X."/>
            <person name="Shao Z."/>
        </authorList>
    </citation>
    <scope>NUCLEOTIDE SEQUENCE [LARGE SCALE GENOMIC DNA]</scope>
    <source>
        <strain evidence="13">DY20341</strain>
    </source>
</reference>
<evidence type="ECO:0000256" key="8">
    <source>
        <dbReference type="ARBA" id="ARBA00023146"/>
    </source>
</evidence>
<dbReference type="InterPro" id="IPR042078">
    <property type="entry name" value="Lys-tRNA-ligase_SC_fold"/>
</dbReference>
<comment type="similarity">
    <text evidence="2 10">Belongs to the class-I aminoacyl-tRNA synthetase family.</text>
</comment>
<evidence type="ECO:0000259" key="11">
    <source>
        <dbReference type="Pfam" id="PF19269"/>
    </source>
</evidence>
<feature type="short sequence motif" description="'KMSKS' region" evidence="10">
    <location>
        <begin position="280"/>
        <end position="284"/>
    </location>
</feature>
<evidence type="ECO:0000256" key="9">
    <source>
        <dbReference type="ARBA" id="ARBA00048573"/>
    </source>
</evidence>
<evidence type="ECO:0000256" key="3">
    <source>
        <dbReference type="ARBA" id="ARBA00022490"/>
    </source>
</evidence>
<dbReference type="EMBL" id="CP006019">
    <property type="protein sequence ID" value="AIF69922.1"/>
    <property type="molecule type" value="Genomic_DNA"/>
</dbReference>
<dbReference type="InterPro" id="IPR008925">
    <property type="entry name" value="aa_tRNA-synth_I_cd-bd_sf"/>
</dbReference>
<keyword evidence="4 10" id="KW-0436">Ligase</keyword>
<dbReference type="SUPFAM" id="SSF48163">
    <property type="entry name" value="An anticodon-binding domain of class I aminoacyl-tRNA synthetases"/>
    <property type="match status" value="1"/>
</dbReference>
<keyword evidence="7 10" id="KW-0648">Protein biosynthesis</keyword>
<evidence type="ECO:0000256" key="5">
    <source>
        <dbReference type="ARBA" id="ARBA00022741"/>
    </source>
</evidence>
<dbReference type="NCBIfam" id="TIGR00467">
    <property type="entry name" value="lysS_arch"/>
    <property type="match status" value="1"/>
</dbReference>
<dbReference type="Gene3D" id="1.10.10.350">
    <property type="match status" value="1"/>
</dbReference>
<dbReference type="GO" id="GO:0005524">
    <property type="term" value="F:ATP binding"/>
    <property type="evidence" value="ECO:0007669"/>
    <property type="project" value="UniProtKB-UniRule"/>
</dbReference>
<dbReference type="GO" id="GO:0005737">
    <property type="term" value="C:cytoplasm"/>
    <property type="evidence" value="ECO:0007669"/>
    <property type="project" value="UniProtKB-SubCell"/>
</dbReference>
<organism evidence="12 13">
    <name type="scientific">Palaeococcus pacificus DY20341</name>
    <dbReference type="NCBI Taxonomy" id="1343739"/>
    <lineage>
        <taxon>Archaea</taxon>
        <taxon>Methanobacteriati</taxon>
        <taxon>Methanobacteriota</taxon>
        <taxon>Thermococci</taxon>
        <taxon>Thermococcales</taxon>
        <taxon>Thermococcaceae</taxon>
        <taxon>Palaeococcus</taxon>
    </lineage>
</organism>
<evidence type="ECO:0000256" key="4">
    <source>
        <dbReference type="ARBA" id="ARBA00022598"/>
    </source>
</evidence>
<dbReference type="RefSeq" id="WP_048165424.1">
    <property type="nucleotide sequence ID" value="NZ_CP006019.1"/>
</dbReference>
<feature type="short sequence motif" description="'HIGH' region" evidence="10">
    <location>
        <begin position="30"/>
        <end position="38"/>
    </location>
</feature>
<dbReference type="Gene3D" id="1.10.10.770">
    <property type="match status" value="1"/>
</dbReference>
<evidence type="ECO:0000256" key="10">
    <source>
        <dbReference type="HAMAP-Rule" id="MF_00177"/>
    </source>
</evidence>
<dbReference type="GeneID" id="24842636"/>
<dbReference type="eggNOG" id="arCOG00485">
    <property type="taxonomic scope" value="Archaea"/>
</dbReference>
<keyword evidence="3 10" id="KW-0963">Cytoplasm</keyword>
<dbReference type="OrthoDB" id="6838at2157"/>
<proteinExistence type="inferred from homology"/>
<keyword evidence="13" id="KW-1185">Reference proteome</keyword>
<dbReference type="GO" id="GO:0006430">
    <property type="term" value="P:lysyl-tRNA aminoacylation"/>
    <property type="evidence" value="ECO:0007669"/>
    <property type="project" value="UniProtKB-UniRule"/>
</dbReference>
<dbReference type="GO" id="GO:0004824">
    <property type="term" value="F:lysine-tRNA ligase activity"/>
    <property type="evidence" value="ECO:0007669"/>
    <property type="project" value="UniProtKB-UniRule"/>
</dbReference>
<dbReference type="PANTHER" id="PTHR37940">
    <property type="entry name" value="LYSINE--TRNA LIGASE"/>
    <property type="match status" value="1"/>
</dbReference>
<dbReference type="KEGG" id="ppac:PAP_07665"/>
<sequence>MVHWADYMVEKIIKEHGDKEEYVVESGITPSGYVHIGNFRELFTAYIVGHALRDRGKKVRHIHMWDDYDRFRKVPKNVPKEWAQYLTMPVSEVPDPWGCHESYAAHFMELFEREVEKLGIEVDFLRASELYKSGEYANEVRLALEKRSKIMEVLNKFRDIAKQPHLEEDWQPVQIYCPKCRKEANFVEWDGEWSVKYKCPHCGSEGETDIREGNVKLRWRVDWPMRWAHFDVDFEPAGKDHLAAGSSWDTGQEIVKKIFEKPGPLGLMYEFVGIKGQKGKMSGSKGNVILLSDLYEVLEPGVIRFLYASHRPNKELKIDLGLGLLNLYDEFDKVERIYFGLESAKSEEEAEELKRTYELAMPKVPQRLIAQAPFRFLVVLVQMPHLDEEGIIRTLQEQGHIPTELNGEDLERIKLRIRLARNWVEKYAPDMVKFSLLEELPQIEVEEKVKEALTEVAEWLENRESFTVDELNGVIFDAAKKRGIPSKAYFKTLYNLFIGKDRGPRLANFLASLDKEFVVKRLKLEA</sequence>
<evidence type="ECO:0000313" key="13">
    <source>
        <dbReference type="Proteomes" id="UP000027981"/>
    </source>
</evidence>
<dbReference type="PROSITE" id="PS00178">
    <property type="entry name" value="AA_TRNA_LIGASE_I"/>
    <property type="match status" value="1"/>
</dbReference>
<dbReference type="Proteomes" id="UP000027981">
    <property type="component" value="Chromosome"/>
</dbReference>
<gene>
    <name evidence="10" type="primary">lysS</name>
    <name evidence="12" type="ORF">PAP_07665</name>
</gene>
<dbReference type="AlphaFoldDB" id="A0A075LV99"/>
<dbReference type="Pfam" id="PF19269">
    <property type="entry name" value="Anticodon_2"/>
    <property type="match status" value="1"/>
</dbReference>
<evidence type="ECO:0000256" key="6">
    <source>
        <dbReference type="ARBA" id="ARBA00022840"/>
    </source>
</evidence>
<name>A0A075LV99_9EURY</name>
<protein>
    <recommendedName>
        <fullName evidence="10">Lysine--tRNA ligase</fullName>
        <ecNumber evidence="10">6.1.1.6</ecNumber>
    </recommendedName>
    <alternativeName>
        <fullName evidence="10">Lysyl-tRNA synthetase</fullName>
        <shortName evidence="10">LysRS</shortName>
    </alternativeName>
</protein>
<reference evidence="12 13" key="2">
    <citation type="journal article" date="2015" name="Genome Announc.">
        <title>Complete Genome Sequence of Hyperthermophilic Piezophilic Archaeon Palaeococcus pacificus DY20341T, Isolated from Deep-Sea Hydrothermal Sediments.</title>
        <authorList>
            <person name="Zeng X."/>
            <person name="Jebbar M."/>
            <person name="Shao Z."/>
        </authorList>
    </citation>
    <scope>NUCLEOTIDE SEQUENCE [LARGE SCALE GENOMIC DNA]</scope>
    <source>
        <strain evidence="12 13">DY20341</strain>
    </source>
</reference>
<dbReference type="HOGENOM" id="CLU_025562_1_0_2"/>
<keyword evidence="5 10" id="KW-0547">Nucleotide-binding</keyword>
<dbReference type="STRING" id="1343739.PAP_07665"/>
<evidence type="ECO:0000256" key="7">
    <source>
        <dbReference type="ARBA" id="ARBA00022917"/>
    </source>
</evidence>
<dbReference type="InterPro" id="IPR001412">
    <property type="entry name" value="aa-tRNA-synth_I_CS"/>
</dbReference>
<dbReference type="PANTHER" id="PTHR37940:SF1">
    <property type="entry name" value="LYSINE--TRNA LIGASE"/>
    <property type="match status" value="1"/>
</dbReference>
<dbReference type="Gene3D" id="3.40.50.620">
    <property type="entry name" value="HUPs"/>
    <property type="match status" value="2"/>
</dbReference>
<dbReference type="InterPro" id="IPR045462">
    <property type="entry name" value="aa-tRNA-synth_I_cd-bd"/>
</dbReference>